<comment type="caution">
    <text evidence="1">The sequence shown here is derived from an EMBL/GenBank/DDBJ whole genome shotgun (WGS) entry which is preliminary data.</text>
</comment>
<protein>
    <submittedName>
        <fullName evidence="1">Uncharacterized protein</fullName>
    </submittedName>
</protein>
<dbReference type="EMBL" id="JAOQNN010000001">
    <property type="protein sequence ID" value="MCW2281384.1"/>
    <property type="molecule type" value="Genomic_DNA"/>
</dbReference>
<organism evidence="1 2">
    <name type="scientific">Lactococcus lactis</name>
    <dbReference type="NCBI Taxonomy" id="1358"/>
    <lineage>
        <taxon>Bacteria</taxon>
        <taxon>Bacillati</taxon>
        <taxon>Bacillota</taxon>
        <taxon>Bacilli</taxon>
        <taxon>Lactobacillales</taxon>
        <taxon>Streptococcaceae</taxon>
        <taxon>Lactococcus</taxon>
    </lineage>
</organism>
<proteinExistence type="predicted"/>
<name>A0AAW5TQY0_9LACT</name>
<evidence type="ECO:0000313" key="1">
    <source>
        <dbReference type="EMBL" id="MCW2281384.1"/>
    </source>
</evidence>
<dbReference type="Proteomes" id="UP001207687">
    <property type="component" value="Unassembled WGS sequence"/>
</dbReference>
<reference evidence="1" key="1">
    <citation type="submission" date="2023-08" db="EMBL/GenBank/DDBJ databases">
        <title>Genomic analyses of the natural microbiome of Caenorhabditis elegans.</title>
        <authorList>
            <person name="Samuel B."/>
        </authorList>
    </citation>
    <scope>NUCLEOTIDE SEQUENCE</scope>
    <source>
        <strain evidence="1">BIGb0220</strain>
    </source>
</reference>
<gene>
    <name evidence="1" type="ORF">M2256_001842</name>
</gene>
<sequence>MIYDDYLIKQIMEKYDCDYDTAAELFNEID</sequence>
<dbReference type="AlphaFoldDB" id="A0AAW5TQY0"/>
<accession>A0AAW5TQY0</accession>
<evidence type="ECO:0000313" key="2">
    <source>
        <dbReference type="Proteomes" id="UP001207687"/>
    </source>
</evidence>